<comment type="caution">
    <text evidence="1">The sequence shown here is derived from an EMBL/GenBank/DDBJ whole genome shotgun (WGS) entry which is preliminary data.</text>
</comment>
<accession>A0A9P9D632</accession>
<name>A0A9P9D632_9HYPO</name>
<protein>
    <submittedName>
        <fullName evidence="1">Uncharacterized protein</fullName>
    </submittedName>
</protein>
<sequence length="89" mass="10005">MSAPSTHSKMLVAPARLNLRLGASYNHHDRGPLPSPSSRFNFNHLLFSPPPSPSLPALVPRPKRSSSQILVTRPSRVFRRLFFLARLLH</sequence>
<organism evidence="1 2">
    <name type="scientific">Dactylonectria macrodidyma</name>
    <dbReference type="NCBI Taxonomy" id="307937"/>
    <lineage>
        <taxon>Eukaryota</taxon>
        <taxon>Fungi</taxon>
        <taxon>Dikarya</taxon>
        <taxon>Ascomycota</taxon>
        <taxon>Pezizomycotina</taxon>
        <taxon>Sordariomycetes</taxon>
        <taxon>Hypocreomycetidae</taxon>
        <taxon>Hypocreales</taxon>
        <taxon>Nectriaceae</taxon>
        <taxon>Dactylonectria</taxon>
    </lineage>
</organism>
<reference evidence="1" key="1">
    <citation type="journal article" date="2021" name="Nat. Commun.">
        <title>Genetic determinants of endophytism in the Arabidopsis root mycobiome.</title>
        <authorList>
            <person name="Mesny F."/>
            <person name="Miyauchi S."/>
            <person name="Thiergart T."/>
            <person name="Pickel B."/>
            <person name="Atanasova L."/>
            <person name="Karlsson M."/>
            <person name="Huettel B."/>
            <person name="Barry K.W."/>
            <person name="Haridas S."/>
            <person name="Chen C."/>
            <person name="Bauer D."/>
            <person name="Andreopoulos W."/>
            <person name="Pangilinan J."/>
            <person name="LaButti K."/>
            <person name="Riley R."/>
            <person name="Lipzen A."/>
            <person name="Clum A."/>
            <person name="Drula E."/>
            <person name="Henrissat B."/>
            <person name="Kohler A."/>
            <person name="Grigoriev I.V."/>
            <person name="Martin F.M."/>
            <person name="Hacquard S."/>
        </authorList>
    </citation>
    <scope>NUCLEOTIDE SEQUENCE</scope>
    <source>
        <strain evidence="1">MPI-CAGE-AT-0147</strain>
    </source>
</reference>
<dbReference type="AlphaFoldDB" id="A0A9P9D632"/>
<dbReference type="OrthoDB" id="2392789at2759"/>
<gene>
    <name evidence="1" type="ORF">EDB81DRAFT_309752</name>
</gene>
<keyword evidence="2" id="KW-1185">Reference proteome</keyword>
<proteinExistence type="predicted"/>
<evidence type="ECO:0000313" key="2">
    <source>
        <dbReference type="Proteomes" id="UP000738349"/>
    </source>
</evidence>
<evidence type="ECO:0000313" key="1">
    <source>
        <dbReference type="EMBL" id="KAH7113425.1"/>
    </source>
</evidence>
<dbReference type="EMBL" id="JAGMUV010000035">
    <property type="protein sequence ID" value="KAH7113425.1"/>
    <property type="molecule type" value="Genomic_DNA"/>
</dbReference>
<dbReference type="Proteomes" id="UP000738349">
    <property type="component" value="Unassembled WGS sequence"/>
</dbReference>